<name>A0ABV7MBB2_9PROT</name>
<reference evidence="2" key="1">
    <citation type="journal article" date="2019" name="Int. J. Syst. Evol. Microbiol.">
        <title>The Global Catalogue of Microorganisms (GCM) 10K type strain sequencing project: providing services to taxonomists for standard genome sequencing and annotation.</title>
        <authorList>
            <consortium name="The Broad Institute Genomics Platform"/>
            <consortium name="The Broad Institute Genome Sequencing Center for Infectious Disease"/>
            <person name="Wu L."/>
            <person name="Ma J."/>
        </authorList>
    </citation>
    <scope>NUCLEOTIDE SEQUENCE [LARGE SCALE GENOMIC DNA]</scope>
    <source>
        <strain evidence="2">KCTC 22245</strain>
    </source>
</reference>
<keyword evidence="2" id="KW-1185">Reference proteome</keyword>
<comment type="caution">
    <text evidence="1">The sequence shown here is derived from an EMBL/GenBank/DDBJ whole genome shotgun (WGS) entry which is preliminary data.</text>
</comment>
<dbReference type="RefSeq" id="WP_189572966.1">
    <property type="nucleotide sequence ID" value="NZ_BMXU01000001.1"/>
</dbReference>
<accession>A0ABV7MBB2</accession>
<evidence type="ECO:0000313" key="2">
    <source>
        <dbReference type="Proteomes" id="UP001595607"/>
    </source>
</evidence>
<dbReference type="Proteomes" id="UP001595607">
    <property type="component" value="Unassembled WGS sequence"/>
</dbReference>
<dbReference type="EMBL" id="JBHRVA010000002">
    <property type="protein sequence ID" value="MFC3301626.1"/>
    <property type="molecule type" value="Genomic_DNA"/>
</dbReference>
<organism evidence="1 2">
    <name type="scientific">Parvularcula lutaonensis</name>
    <dbReference type="NCBI Taxonomy" id="491923"/>
    <lineage>
        <taxon>Bacteria</taxon>
        <taxon>Pseudomonadati</taxon>
        <taxon>Pseudomonadota</taxon>
        <taxon>Alphaproteobacteria</taxon>
        <taxon>Parvularculales</taxon>
        <taxon>Parvularculaceae</taxon>
        <taxon>Parvularcula</taxon>
    </lineage>
</organism>
<gene>
    <name evidence="1" type="ORF">ACFONP_02620</name>
</gene>
<evidence type="ECO:0000313" key="1">
    <source>
        <dbReference type="EMBL" id="MFC3301626.1"/>
    </source>
</evidence>
<proteinExistence type="predicted"/>
<sequence length="86" mass="9269">MNPVTLDVAAVSPDPIRKSATELQAALFTQLLRHGGFAEAFSTGSDTLDSLTDHVLQRVAEDIAAADTRFADRLYQQLRGAEGELP</sequence>
<protein>
    <submittedName>
        <fullName evidence="1">Uncharacterized protein</fullName>
    </submittedName>
</protein>